<dbReference type="InterPro" id="IPR050527">
    <property type="entry name" value="Snail/Krueppel_Znf"/>
</dbReference>
<dbReference type="EMBL" id="JBEUSY010000220">
    <property type="protein sequence ID" value="KAL1242195.1"/>
    <property type="molecule type" value="Genomic_DNA"/>
</dbReference>
<dbReference type="PROSITE" id="PS00028">
    <property type="entry name" value="ZINC_FINGER_C2H2_1"/>
    <property type="match status" value="3"/>
</dbReference>
<gene>
    <name evidence="8" type="ORF">TSPI_09688</name>
</gene>
<dbReference type="PROSITE" id="PS51257">
    <property type="entry name" value="PROKAR_LIPOPROTEIN"/>
    <property type="match status" value="1"/>
</dbReference>
<evidence type="ECO:0000256" key="1">
    <source>
        <dbReference type="ARBA" id="ARBA00022723"/>
    </source>
</evidence>
<name>A0ABR3KNF7_TRISP</name>
<sequence>MRKVYCGDELHSMYELGRRSDQRLLAILCFFSISCLNRASNGLLLDETWNKMYMCDSLQAFRSSIMMSGTPIAAPIPIRPPPGHMRHFLMATDPAWVHLSQLYQESLAGPIVQPSPGAFYFCQSKTNAQLNTKLTPALMNVDPPTQSVVPAVNGNREFRCAQCKRRFQSELTLRLHVRLHVQGSKCPICGKTFTRHWLIQGHLRTHTGEKPFKCTICSKAFADKSNLRAHIQTHSGLKPFACRRCGRGFALKSYLSKHEESACQNRVINMVSYRRIEDLLAEQQTISLAVQTLNLPFRLFTTLTSASLLACSFISYLLCGNMQINVCAASF</sequence>
<dbReference type="Pfam" id="PF00096">
    <property type="entry name" value="zf-C2H2"/>
    <property type="match status" value="2"/>
</dbReference>
<protein>
    <submittedName>
        <fullName evidence="8">Transcriptional repressor scratch</fullName>
    </submittedName>
</protein>
<keyword evidence="3 6" id="KW-0863">Zinc-finger</keyword>
<dbReference type="InterPro" id="IPR013087">
    <property type="entry name" value="Znf_C2H2_type"/>
</dbReference>
<reference evidence="8 9" key="1">
    <citation type="submission" date="2024-07" db="EMBL/GenBank/DDBJ databases">
        <title>Enhanced genomic and transcriptomic resources for Trichinella pseudospiralis and T. spiralis underpin the discovery of pronounced molecular differences between stages and species.</title>
        <authorList>
            <person name="Pasi K.K."/>
            <person name="La Rosa G."/>
            <person name="Gomez-Morales M.A."/>
            <person name="Tosini F."/>
            <person name="Sumanam S."/>
            <person name="Young N.D."/>
            <person name="Chang B.C."/>
            <person name="Robin G.B."/>
        </authorList>
    </citation>
    <scope>NUCLEOTIDE SEQUENCE [LARGE SCALE GENOMIC DNA]</scope>
    <source>
        <strain evidence="8">ISS534</strain>
    </source>
</reference>
<evidence type="ECO:0000313" key="9">
    <source>
        <dbReference type="Proteomes" id="UP001558632"/>
    </source>
</evidence>
<feature type="domain" description="C2H2-type" evidence="7">
    <location>
        <begin position="184"/>
        <end position="211"/>
    </location>
</feature>
<dbReference type="SUPFAM" id="SSF57667">
    <property type="entry name" value="beta-beta-alpha zinc fingers"/>
    <property type="match status" value="3"/>
</dbReference>
<dbReference type="Gene3D" id="3.30.160.60">
    <property type="entry name" value="Classic Zinc Finger"/>
    <property type="match status" value="3"/>
</dbReference>
<comment type="caution">
    <text evidence="8">The sequence shown here is derived from an EMBL/GenBank/DDBJ whole genome shotgun (WGS) entry which is preliminary data.</text>
</comment>
<evidence type="ECO:0000256" key="2">
    <source>
        <dbReference type="ARBA" id="ARBA00022737"/>
    </source>
</evidence>
<evidence type="ECO:0000313" key="8">
    <source>
        <dbReference type="EMBL" id="KAL1242195.1"/>
    </source>
</evidence>
<dbReference type="PANTHER" id="PTHR24388:SF100">
    <property type="entry name" value="ZINC FINGER PROTEIN 423"/>
    <property type="match status" value="1"/>
</dbReference>
<evidence type="ECO:0000256" key="4">
    <source>
        <dbReference type="ARBA" id="ARBA00022833"/>
    </source>
</evidence>
<evidence type="ECO:0000259" key="7">
    <source>
        <dbReference type="PROSITE" id="PS50157"/>
    </source>
</evidence>
<evidence type="ECO:0000256" key="3">
    <source>
        <dbReference type="ARBA" id="ARBA00022771"/>
    </source>
</evidence>
<dbReference type="InterPro" id="IPR036236">
    <property type="entry name" value="Znf_C2H2_sf"/>
</dbReference>
<feature type="domain" description="C2H2-type" evidence="7">
    <location>
        <begin position="158"/>
        <end position="185"/>
    </location>
</feature>
<dbReference type="Proteomes" id="UP001558632">
    <property type="component" value="Unassembled WGS sequence"/>
</dbReference>
<keyword evidence="1" id="KW-0479">Metal-binding</keyword>
<dbReference type="PROSITE" id="PS50157">
    <property type="entry name" value="ZINC_FINGER_C2H2_2"/>
    <property type="match status" value="4"/>
</dbReference>
<feature type="domain" description="C2H2-type" evidence="7">
    <location>
        <begin position="212"/>
        <end position="239"/>
    </location>
</feature>
<evidence type="ECO:0000256" key="5">
    <source>
        <dbReference type="ARBA" id="ARBA00023242"/>
    </source>
</evidence>
<organism evidence="8 9">
    <name type="scientific">Trichinella spiralis</name>
    <name type="common">Trichina worm</name>
    <dbReference type="NCBI Taxonomy" id="6334"/>
    <lineage>
        <taxon>Eukaryota</taxon>
        <taxon>Metazoa</taxon>
        <taxon>Ecdysozoa</taxon>
        <taxon>Nematoda</taxon>
        <taxon>Enoplea</taxon>
        <taxon>Dorylaimia</taxon>
        <taxon>Trichinellida</taxon>
        <taxon>Trichinellidae</taxon>
        <taxon>Trichinella</taxon>
    </lineage>
</organism>
<keyword evidence="2" id="KW-0677">Repeat</keyword>
<dbReference type="PANTHER" id="PTHR24388">
    <property type="entry name" value="ZINC FINGER PROTEIN"/>
    <property type="match status" value="1"/>
</dbReference>
<proteinExistence type="predicted"/>
<keyword evidence="9" id="KW-1185">Reference proteome</keyword>
<evidence type="ECO:0000256" key="6">
    <source>
        <dbReference type="PROSITE-ProRule" id="PRU00042"/>
    </source>
</evidence>
<feature type="domain" description="C2H2-type" evidence="7">
    <location>
        <begin position="240"/>
        <end position="267"/>
    </location>
</feature>
<dbReference type="SMART" id="SM00355">
    <property type="entry name" value="ZnF_C2H2"/>
    <property type="match status" value="4"/>
</dbReference>
<keyword evidence="4" id="KW-0862">Zinc</keyword>
<keyword evidence="5" id="KW-0539">Nucleus</keyword>
<accession>A0ABR3KNF7</accession>